<dbReference type="RefSeq" id="WP_146975646.1">
    <property type="nucleotide sequence ID" value="NZ_VOSL01000059.1"/>
</dbReference>
<gene>
    <name evidence="2" type="ORF">FRC96_15200</name>
</gene>
<dbReference type="Pfam" id="PF03625">
    <property type="entry name" value="DUF302"/>
    <property type="match status" value="1"/>
</dbReference>
<dbReference type="InterPro" id="IPR016796">
    <property type="entry name" value="UCP021774"/>
</dbReference>
<dbReference type="PIRSF" id="PIRSF021774">
    <property type="entry name" value="UCP021774"/>
    <property type="match status" value="1"/>
</dbReference>
<name>A0A5C6X728_9DELT</name>
<evidence type="ECO:0000313" key="2">
    <source>
        <dbReference type="EMBL" id="TXD33815.1"/>
    </source>
</evidence>
<dbReference type="AlphaFoldDB" id="A0A5C6X728"/>
<dbReference type="CDD" id="cd14797">
    <property type="entry name" value="DUF302"/>
    <property type="match status" value="1"/>
</dbReference>
<dbReference type="PANTHER" id="PTHR38342:SF1">
    <property type="entry name" value="SLR5037 PROTEIN"/>
    <property type="match status" value="1"/>
</dbReference>
<reference evidence="2 3" key="1">
    <citation type="submission" date="2019-08" db="EMBL/GenBank/DDBJ databases">
        <title>Bradymonadales sp. TMQ2.</title>
        <authorList>
            <person name="Liang Q."/>
        </authorList>
    </citation>
    <scope>NUCLEOTIDE SEQUENCE [LARGE SCALE GENOMIC DNA]</scope>
    <source>
        <strain evidence="2 3">TMQ2</strain>
    </source>
</reference>
<dbReference type="EMBL" id="VOSL01000059">
    <property type="protein sequence ID" value="TXD33815.1"/>
    <property type="molecule type" value="Genomic_DNA"/>
</dbReference>
<evidence type="ECO:0000259" key="1">
    <source>
        <dbReference type="Pfam" id="PF03625"/>
    </source>
</evidence>
<dbReference type="Proteomes" id="UP000321046">
    <property type="component" value="Unassembled WGS sequence"/>
</dbReference>
<dbReference type="PANTHER" id="PTHR38342">
    <property type="entry name" value="SLR5037 PROTEIN"/>
    <property type="match status" value="1"/>
</dbReference>
<feature type="domain" description="DUF302" evidence="1">
    <location>
        <begin position="42"/>
        <end position="105"/>
    </location>
</feature>
<dbReference type="InterPro" id="IPR035923">
    <property type="entry name" value="TT1751-like_sf"/>
</dbReference>
<dbReference type="OrthoDB" id="9791067at2"/>
<dbReference type="Gene3D" id="3.30.310.70">
    <property type="entry name" value="TT1751-like domain"/>
    <property type="match status" value="1"/>
</dbReference>
<comment type="caution">
    <text evidence="2">The sequence shown here is derived from an EMBL/GenBank/DDBJ whole genome shotgun (WGS) entry which is preliminary data.</text>
</comment>
<evidence type="ECO:0000313" key="3">
    <source>
        <dbReference type="Proteomes" id="UP000321046"/>
    </source>
</evidence>
<accession>A0A5C6X728</accession>
<protein>
    <submittedName>
        <fullName evidence="2">DUF302 domain-containing protein</fullName>
    </submittedName>
</protein>
<sequence>MSSFGNPGYGITATLKGVSYSDAIERTEKALKDEGFGVLTRIDIKDTLRKKLDVEHKNYVILGACNPPLAHQALQAEAPIGLLLPCNMVVTEDDEGNAIVSALDPVKMFSLIDRDDVQPIAHDVKARMERVIAALGNA</sequence>
<proteinExistence type="predicted"/>
<dbReference type="InterPro" id="IPR005180">
    <property type="entry name" value="DUF302"/>
</dbReference>
<organism evidence="2 3">
    <name type="scientific">Lujinxingia vulgaris</name>
    <dbReference type="NCBI Taxonomy" id="2600176"/>
    <lineage>
        <taxon>Bacteria</taxon>
        <taxon>Deltaproteobacteria</taxon>
        <taxon>Bradymonadales</taxon>
        <taxon>Lujinxingiaceae</taxon>
        <taxon>Lujinxingia</taxon>
    </lineage>
</organism>
<dbReference type="SUPFAM" id="SSF103247">
    <property type="entry name" value="TT1751-like"/>
    <property type="match status" value="1"/>
</dbReference>